<feature type="region of interest" description="Disordered" evidence="5">
    <location>
        <begin position="1610"/>
        <end position="1648"/>
    </location>
</feature>
<dbReference type="Pfam" id="PF16206">
    <property type="entry name" value="Mon2_C"/>
    <property type="match status" value="1"/>
</dbReference>
<evidence type="ECO:0000256" key="3">
    <source>
        <dbReference type="ARBA" id="ARBA00022927"/>
    </source>
</evidence>
<dbReference type="AlphaFoldDB" id="A0A175WEF2"/>
<evidence type="ECO:0000259" key="7">
    <source>
        <dbReference type="Pfam" id="PF16206"/>
    </source>
</evidence>
<feature type="compositionally biased region" description="Low complexity" evidence="5">
    <location>
        <begin position="1638"/>
        <end position="1648"/>
    </location>
</feature>
<comment type="caution">
    <text evidence="9">The sequence shown here is derived from an EMBL/GenBank/DDBJ whole genome shotgun (WGS) entry which is preliminary data.</text>
</comment>
<name>A0A175WEF2_9PEZI</name>
<dbReference type="PANTHER" id="PTHR10663">
    <property type="entry name" value="GUANYL-NUCLEOTIDE EXCHANGE FACTOR"/>
    <property type="match status" value="1"/>
</dbReference>
<proteinExistence type="inferred from homology"/>
<dbReference type="GO" id="GO:0015031">
    <property type="term" value="P:protein transport"/>
    <property type="evidence" value="ECO:0007669"/>
    <property type="project" value="UniProtKB-KW"/>
</dbReference>
<feature type="domain" description="Mon2/Sec7/BIG1-like dimerisation and cyclophilin-binding" evidence="8">
    <location>
        <begin position="4"/>
        <end position="198"/>
    </location>
</feature>
<evidence type="ECO:0000256" key="2">
    <source>
        <dbReference type="ARBA" id="ARBA00022448"/>
    </source>
</evidence>
<dbReference type="VEuPathDB" id="FungiDB:MMYC01_202509"/>
<keyword evidence="3" id="KW-0653">Protein transport</keyword>
<accession>A0A175WEF2</accession>
<dbReference type="Proteomes" id="UP000078237">
    <property type="component" value="Unassembled WGS sequence"/>
</dbReference>
<feature type="domain" description="Mon2/Sec7/BIG1-like HUS" evidence="6">
    <location>
        <begin position="223"/>
        <end position="376"/>
    </location>
</feature>
<feature type="compositionally biased region" description="Polar residues" evidence="5">
    <location>
        <begin position="806"/>
        <end position="831"/>
    </location>
</feature>
<sequence length="1769" mass="193183">MTSQLLATELANLVQESKRKHSDLRQAAEKSLDELKSLRTHSEAQISDGMLGPSRDAQCRRRRGIELTQVPELTQRPNFVNPFIIACGTKNVKFTAIAIVCLQRLIVARALPRSRLSQVLEALQQATSAGLDVQLKILQALPSLLSNYSADVKGQLLVTALNVCLILQSSKNAIVNNTSAATLQQLVVSVFDKVVAEDKSGVDSPAVGEVPLRNGAAPLKAAAMDAYRVFNDICLLTEGQRPEYLRVSGFPQTFGLELIESVLTNHAGIFPSHPEQTNILRMRVMPFLISALRGKPNFATSVRLVRILYTLLRRHLSLLPSESGDALDILTQLLDQDTALWKRSLCMEVFRGLFTDYALLRRIFMLYDAKEGQKNILKNLTATFVRVSTEKPSVIGLGHQSAIPVANPYAGVGASTDQVMLETTGIISSAGSDGHNTGISTQWSAMRVPCIDQLDKTDPPTIPESYVYSLTLACITSLSEGLAKFILPLTVPSDSRRKRAAKQEAGRDSPAPQSDEPTEKPLERTASFKRNPVPVNPLTLESHPLYEEVKVCAAFIEECWPAILATCSTFLYAALDSEYYHGLVRAFQKFAHVAGLLQLATPRDAFLTTLGKAAVPPNVLTACLNAPARPPSTPAADASGGIFSNARGLLSVDSLVSPTGLGAEKQRQQSFDWNAASLNTRNLLCLRALLNLGIALGPTLASSWSIVLETLQQADFVMFSTGKAAGRTPMAAKGPDPQAEKEASALLANFNTEIRAVEIAASRLFESTVDFPNPAFVEVVGAVCNLLERRGQPPSEPPSRSQSPSITGPKTQTVPGKRVTSVSSSPSTGQNQENQFALAKLGDLASINIERLLSYAPDVSGWTPLTTELVDVLSSMSNTAPVRARAAETLVRILLEEANAVTSQPEEPRGHIQRRLLVAFRDSLVPLQAPNREVSVTNHATDVEIHKIILEGLRSLLENCGESLVSGWELTFEIIDTIFVSRNLSATAKQDNSLQRTVLLTRAVKLIRPSFASLQLICSDFLPSLPNACFLNLVDTLYKFCTQDDELNVALTTVTFFWAISDFLSGKSKSMSITEDMIQESGDQSLVKLAAEPFHKGSGAALWMLLLLRLTSVATDQRLELRNSAIQTLMRIMSAYGDSLSPEAWSICMKAVIFSLLSSVEHELRSVIGTSTKDKGLEEWKETAIVVIQGLSDLFTSYLTVLAAHRSFPAIWKDLIEHFRTLLDLQILDINAATYSALRDILHRCAEQDRSSVGKDSIDLAWGLWSQGIPVPRDGKDDKSSDNQKCLLVWVEALLELYGLIQTDFSVERVRRMLTLLRDAMQHATPGAYSSDIEYVTPLQGKILEVFRMVRTELHGVPSAMITQVAEFVSLAFTQGDPAKAAAEKRTYVAMSKESMSILQSLIVSNASEVDIFETAAFAAALSALARPILLKYQFQIVTKSVQPWRVATTSAVAILEATLPHFRTMELPRETVQVIWQIIVSIADGIISADLDAASATASDIMNDQDFDISSFRRLRELIIPPLGAQVILDSTRKTYAEALFRTSIIHPPTPAEASIIYGSSGTDPTGLRTFYKQRNGRTIDPPPTQRSLMSEVCLDELFSLVEAHDETATTPSIHIEPPTPRLPNKPMSLPPSDHNSSTATGGSTSEESVHALHVRLARMAAPYLILRCALSLRGYVADQPLRGRMPQPLSQRKELVRILRCLVGLRSEPEAIPDAPNVESDTRKHLLRLYPLLVSAVQVAGTSGDDKVLGLLREALDVVGGEFGFGV</sequence>
<dbReference type="GO" id="GO:0005794">
    <property type="term" value="C:Golgi apparatus"/>
    <property type="evidence" value="ECO:0007669"/>
    <property type="project" value="UniProtKB-ARBA"/>
</dbReference>
<dbReference type="EMBL" id="LCTW02000033">
    <property type="protein sequence ID" value="KXX81520.1"/>
    <property type="molecule type" value="Genomic_DNA"/>
</dbReference>
<gene>
    <name evidence="9" type="ORF">MMYC01_202509</name>
</gene>
<evidence type="ECO:0000256" key="1">
    <source>
        <dbReference type="ARBA" id="ARBA00008144"/>
    </source>
</evidence>
<protein>
    <submittedName>
        <fullName evidence="9">Protein MON2</fullName>
    </submittedName>
</protein>
<dbReference type="InterPro" id="IPR016024">
    <property type="entry name" value="ARM-type_fold"/>
</dbReference>
<dbReference type="Pfam" id="PF12783">
    <property type="entry name" value="Sec7-like_HUS"/>
    <property type="match status" value="1"/>
</dbReference>
<organism evidence="9 10">
    <name type="scientific">Madurella mycetomatis</name>
    <dbReference type="NCBI Taxonomy" id="100816"/>
    <lineage>
        <taxon>Eukaryota</taxon>
        <taxon>Fungi</taxon>
        <taxon>Dikarya</taxon>
        <taxon>Ascomycota</taxon>
        <taxon>Pezizomycotina</taxon>
        <taxon>Sordariomycetes</taxon>
        <taxon>Sordariomycetidae</taxon>
        <taxon>Sordariales</taxon>
        <taxon>Sordariales incertae sedis</taxon>
        <taxon>Madurella</taxon>
    </lineage>
</organism>
<keyword evidence="10" id="KW-1185">Reference proteome</keyword>
<dbReference type="STRING" id="100816.A0A175WEF2"/>
<dbReference type="OrthoDB" id="294853at2759"/>
<evidence type="ECO:0000313" key="10">
    <source>
        <dbReference type="Proteomes" id="UP000078237"/>
    </source>
</evidence>
<evidence type="ECO:0000259" key="6">
    <source>
        <dbReference type="Pfam" id="PF12783"/>
    </source>
</evidence>
<evidence type="ECO:0000313" key="9">
    <source>
        <dbReference type="EMBL" id="KXX81520.1"/>
    </source>
</evidence>
<feature type="coiled-coil region" evidence="4">
    <location>
        <begin position="14"/>
        <end position="45"/>
    </location>
</feature>
<feature type="domain" description="Mon2 C-terminal" evidence="7">
    <location>
        <begin position="1020"/>
        <end position="1251"/>
    </location>
</feature>
<reference evidence="9 10" key="1">
    <citation type="journal article" date="2016" name="Genome Announc.">
        <title>Genome Sequence of Madurella mycetomatis mm55, Isolated from a Human Mycetoma Case in Sudan.</title>
        <authorList>
            <person name="Smit S."/>
            <person name="Derks M.F."/>
            <person name="Bervoets S."/>
            <person name="Fahal A."/>
            <person name="van Leeuwen W."/>
            <person name="van Belkum A."/>
            <person name="van de Sande W.W."/>
        </authorList>
    </citation>
    <scope>NUCLEOTIDE SEQUENCE [LARGE SCALE GENOMIC DNA]</scope>
    <source>
        <strain evidence="10">mm55</strain>
    </source>
</reference>
<evidence type="ECO:0000256" key="4">
    <source>
        <dbReference type="SAM" id="Coils"/>
    </source>
</evidence>
<evidence type="ECO:0000256" key="5">
    <source>
        <dbReference type="SAM" id="MobiDB-lite"/>
    </source>
</evidence>
<dbReference type="InterPro" id="IPR032629">
    <property type="entry name" value="DCB_dom"/>
</dbReference>
<dbReference type="InterPro" id="IPR032691">
    <property type="entry name" value="Mon2/Sec7/BIG1-like_HUS"/>
</dbReference>
<dbReference type="SUPFAM" id="SSF48371">
    <property type="entry name" value="ARM repeat"/>
    <property type="match status" value="1"/>
</dbReference>
<feature type="region of interest" description="Disordered" evidence="5">
    <location>
        <begin position="789"/>
        <end position="831"/>
    </location>
</feature>
<keyword evidence="4" id="KW-0175">Coiled coil</keyword>
<comment type="similarity">
    <text evidence="1">Belongs to the MON2 family.</text>
</comment>
<evidence type="ECO:0000259" key="8">
    <source>
        <dbReference type="Pfam" id="PF16213"/>
    </source>
</evidence>
<keyword evidence="2" id="KW-0813">Transport</keyword>
<dbReference type="Pfam" id="PF16213">
    <property type="entry name" value="DCB"/>
    <property type="match status" value="1"/>
</dbReference>
<feature type="region of interest" description="Disordered" evidence="5">
    <location>
        <begin position="496"/>
        <end position="530"/>
    </location>
</feature>
<dbReference type="PANTHER" id="PTHR10663:SF333">
    <property type="entry name" value="PROTEIN MON2 HOMOLOG"/>
    <property type="match status" value="1"/>
</dbReference>
<dbReference type="InterPro" id="IPR032817">
    <property type="entry name" value="Mon2_C"/>
</dbReference>